<evidence type="ECO:0000256" key="1">
    <source>
        <dbReference type="ARBA" id="ARBA00004141"/>
    </source>
</evidence>
<feature type="transmembrane region" description="Helical" evidence="6">
    <location>
        <begin position="184"/>
        <end position="201"/>
    </location>
</feature>
<accession>A0AAV5KZZ1</accession>
<keyword evidence="4 6" id="KW-1133">Transmembrane helix</keyword>
<organism evidence="7 8">
    <name type="scientific">Rubroshorea leprosula</name>
    <dbReference type="NCBI Taxonomy" id="152421"/>
    <lineage>
        <taxon>Eukaryota</taxon>
        <taxon>Viridiplantae</taxon>
        <taxon>Streptophyta</taxon>
        <taxon>Embryophyta</taxon>
        <taxon>Tracheophyta</taxon>
        <taxon>Spermatophyta</taxon>
        <taxon>Magnoliopsida</taxon>
        <taxon>eudicotyledons</taxon>
        <taxon>Gunneridae</taxon>
        <taxon>Pentapetalae</taxon>
        <taxon>rosids</taxon>
        <taxon>malvids</taxon>
        <taxon>Malvales</taxon>
        <taxon>Dipterocarpaceae</taxon>
        <taxon>Rubroshorea</taxon>
    </lineage>
</organism>
<comment type="subcellular location">
    <subcellularLocation>
        <location evidence="1">Membrane</location>
        <topology evidence="1">Multi-pass membrane protein</topology>
    </subcellularLocation>
</comment>
<evidence type="ECO:0000256" key="6">
    <source>
        <dbReference type="SAM" id="Phobius"/>
    </source>
</evidence>
<dbReference type="AlphaFoldDB" id="A0AAV5KZZ1"/>
<dbReference type="PANTHER" id="PTHR46285">
    <property type="entry name" value="PROTEINASE INHIBITOR I4, SERPIN (DUF716)-RELATED"/>
    <property type="match status" value="1"/>
</dbReference>
<dbReference type="EMBL" id="BPVZ01000086">
    <property type="protein sequence ID" value="GKV30345.1"/>
    <property type="molecule type" value="Genomic_DNA"/>
</dbReference>
<evidence type="ECO:0000313" key="7">
    <source>
        <dbReference type="EMBL" id="GKV30345.1"/>
    </source>
</evidence>
<dbReference type="Proteomes" id="UP001054252">
    <property type="component" value="Unassembled WGS sequence"/>
</dbReference>
<sequence>MGGFGGHVASGIAFLVLGLWHLFNHIKLHLVHPNSYTSSPWFPISKIRYIELFLIIIFSSIFISTELFIGHERYQPFDPDGSISSSRLHNFEHTVITITFVVYAAFAILLDKTAAKAQYGLTQFLGALAFAQQLLLFHLHSSDHMGVEGQYHLLLQTIIVVSLATTLMGIGMPKSFMLSFVRSLSIFSQGAWFILLGYMLWTPELIPKGCFLRQEDGRRVVRCSNHKALLRAKSLANLQFSWFLVSIAIFAVIFYLVLSKIYGNKVEYFTLHEEELEDESHDVELSLKKSKLGDSKIFVHMGSCN</sequence>
<keyword evidence="5 6" id="KW-0472">Membrane</keyword>
<dbReference type="GO" id="GO:0016020">
    <property type="term" value="C:membrane"/>
    <property type="evidence" value="ECO:0007669"/>
    <property type="project" value="UniProtKB-SubCell"/>
</dbReference>
<keyword evidence="3 6" id="KW-0812">Transmembrane</keyword>
<feature type="transmembrane region" description="Helical" evidence="6">
    <location>
        <begin position="91"/>
        <end position="109"/>
    </location>
</feature>
<feature type="transmembrane region" description="Helical" evidence="6">
    <location>
        <begin position="52"/>
        <end position="71"/>
    </location>
</feature>
<dbReference type="PANTHER" id="PTHR46285:SF3">
    <property type="entry name" value="PROTEINASE INHIBITOR I4, SERPIN (DUF716)"/>
    <property type="match status" value="1"/>
</dbReference>
<protein>
    <recommendedName>
        <fullName evidence="9">Transmembrane protein 45A</fullName>
    </recommendedName>
</protein>
<feature type="transmembrane region" description="Helical" evidence="6">
    <location>
        <begin position="6"/>
        <end position="23"/>
    </location>
</feature>
<proteinExistence type="inferred from homology"/>
<feature type="transmembrane region" description="Helical" evidence="6">
    <location>
        <begin position="240"/>
        <end position="258"/>
    </location>
</feature>
<evidence type="ECO:0000256" key="2">
    <source>
        <dbReference type="ARBA" id="ARBA00006948"/>
    </source>
</evidence>
<gene>
    <name evidence="7" type="ORF">SLEP1_g39162</name>
</gene>
<evidence type="ECO:0000256" key="4">
    <source>
        <dbReference type="ARBA" id="ARBA00022989"/>
    </source>
</evidence>
<name>A0AAV5KZZ1_9ROSI</name>
<reference evidence="7 8" key="1">
    <citation type="journal article" date="2021" name="Commun. Biol.">
        <title>The genome of Shorea leprosula (Dipterocarpaceae) highlights the ecological relevance of drought in aseasonal tropical rainforests.</title>
        <authorList>
            <person name="Ng K.K.S."/>
            <person name="Kobayashi M.J."/>
            <person name="Fawcett J.A."/>
            <person name="Hatakeyama M."/>
            <person name="Paape T."/>
            <person name="Ng C.H."/>
            <person name="Ang C.C."/>
            <person name="Tnah L.H."/>
            <person name="Lee C.T."/>
            <person name="Nishiyama T."/>
            <person name="Sese J."/>
            <person name="O'Brien M.J."/>
            <person name="Copetti D."/>
            <person name="Mohd Noor M.I."/>
            <person name="Ong R.C."/>
            <person name="Putra M."/>
            <person name="Sireger I.Z."/>
            <person name="Indrioko S."/>
            <person name="Kosugi Y."/>
            <person name="Izuno A."/>
            <person name="Isagi Y."/>
            <person name="Lee S.L."/>
            <person name="Shimizu K.K."/>
        </authorList>
    </citation>
    <scope>NUCLEOTIDE SEQUENCE [LARGE SCALE GENOMIC DNA]</scope>
    <source>
        <strain evidence="7">214</strain>
    </source>
</reference>
<evidence type="ECO:0000256" key="3">
    <source>
        <dbReference type="ARBA" id="ARBA00022692"/>
    </source>
</evidence>
<comment type="similarity">
    <text evidence="2">Belongs to the TMEM45 family.</text>
</comment>
<keyword evidence="8" id="KW-1185">Reference proteome</keyword>
<feature type="transmembrane region" description="Helical" evidence="6">
    <location>
        <begin position="121"/>
        <end position="139"/>
    </location>
</feature>
<evidence type="ECO:0000256" key="5">
    <source>
        <dbReference type="ARBA" id="ARBA00023136"/>
    </source>
</evidence>
<evidence type="ECO:0000313" key="8">
    <source>
        <dbReference type="Proteomes" id="UP001054252"/>
    </source>
</evidence>
<dbReference type="InterPro" id="IPR006904">
    <property type="entry name" value="DUF716"/>
</dbReference>
<dbReference type="Pfam" id="PF04819">
    <property type="entry name" value="DUF716"/>
    <property type="match status" value="1"/>
</dbReference>
<evidence type="ECO:0008006" key="9">
    <source>
        <dbReference type="Google" id="ProtNLM"/>
    </source>
</evidence>
<feature type="transmembrane region" description="Helical" evidence="6">
    <location>
        <begin position="151"/>
        <end position="172"/>
    </location>
</feature>
<comment type="caution">
    <text evidence="7">The sequence shown here is derived from an EMBL/GenBank/DDBJ whole genome shotgun (WGS) entry which is preliminary data.</text>
</comment>